<dbReference type="GO" id="GO:0010333">
    <property type="term" value="F:terpene synthase activity"/>
    <property type="evidence" value="ECO:0007669"/>
    <property type="project" value="InterPro"/>
</dbReference>
<evidence type="ECO:0000256" key="3">
    <source>
        <dbReference type="ARBA" id="ARBA00022842"/>
    </source>
</evidence>
<sequence>MSSSPNFSPPPDIRKSVKMLYPILAEFREHMGLVSADNFRRAFHDWIDSVVEKQSCQIGKILDPWDYFRLRTVNVGIIPTAVLQEYALGYELPRWVHEHDAIKVISQECANLGGLVNDILSLQKEFCDEQVENIVLLFAYHYDLNIESAIRKVFETIQERFALCTAAEASLPIPSGDAKLDADILKYVEGCKDVVVGTVYWA</sequence>
<dbReference type="AlphaFoldDB" id="A0AAD6N6W1"/>
<comment type="cofactor">
    <cofactor evidence="1 4">
        <name>Mg(2+)</name>
        <dbReference type="ChEBI" id="CHEBI:18420"/>
    </cofactor>
</comment>
<dbReference type="EC" id="4.2.3.-" evidence="4"/>
<evidence type="ECO:0000313" key="5">
    <source>
        <dbReference type="EMBL" id="KAJ6034972.1"/>
    </source>
</evidence>
<evidence type="ECO:0000256" key="1">
    <source>
        <dbReference type="ARBA" id="ARBA00001946"/>
    </source>
</evidence>
<dbReference type="Gene3D" id="1.10.600.10">
    <property type="entry name" value="Farnesyl Diphosphate Synthase"/>
    <property type="match status" value="1"/>
</dbReference>
<evidence type="ECO:0000256" key="2">
    <source>
        <dbReference type="ARBA" id="ARBA00006333"/>
    </source>
</evidence>
<organism evidence="5 6">
    <name type="scientific">Penicillium canescens</name>
    <dbReference type="NCBI Taxonomy" id="5083"/>
    <lineage>
        <taxon>Eukaryota</taxon>
        <taxon>Fungi</taxon>
        <taxon>Dikarya</taxon>
        <taxon>Ascomycota</taxon>
        <taxon>Pezizomycotina</taxon>
        <taxon>Eurotiomycetes</taxon>
        <taxon>Eurotiomycetidae</taxon>
        <taxon>Eurotiales</taxon>
        <taxon>Aspergillaceae</taxon>
        <taxon>Penicillium</taxon>
    </lineage>
</organism>
<dbReference type="PANTHER" id="PTHR35201">
    <property type="entry name" value="TERPENE SYNTHASE"/>
    <property type="match status" value="1"/>
</dbReference>
<dbReference type="SUPFAM" id="SSF48576">
    <property type="entry name" value="Terpenoid synthases"/>
    <property type="match status" value="1"/>
</dbReference>
<protein>
    <recommendedName>
        <fullName evidence="4">Terpene synthase</fullName>
        <ecNumber evidence="4">4.2.3.-</ecNumber>
    </recommendedName>
</protein>
<dbReference type="EMBL" id="JAQJZL010000010">
    <property type="protein sequence ID" value="KAJ6034972.1"/>
    <property type="molecule type" value="Genomic_DNA"/>
</dbReference>
<dbReference type="InterPro" id="IPR008949">
    <property type="entry name" value="Isoprenoid_synthase_dom_sf"/>
</dbReference>
<dbReference type="Pfam" id="PF19086">
    <property type="entry name" value="Terpene_syn_C_2"/>
    <property type="match status" value="1"/>
</dbReference>
<gene>
    <name evidence="5" type="ORF">N7460_009147</name>
</gene>
<evidence type="ECO:0000313" key="6">
    <source>
        <dbReference type="Proteomes" id="UP001219568"/>
    </source>
</evidence>
<name>A0AAD6N6W1_PENCN</name>
<dbReference type="Proteomes" id="UP001219568">
    <property type="component" value="Unassembled WGS sequence"/>
</dbReference>
<reference evidence="5" key="2">
    <citation type="submission" date="2023-01" db="EMBL/GenBank/DDBJ databases">
        <authorList>
            <person name="Petersen C."/>
        </authorList>
    </citation>
    <scope>NUCLEOTIDE SEQUENCE</scope>
    <source>
        <strain evidence="5">IBT 15450</strain>
    </source>
</reference>
<dbReference type="PANTHER" id="PTHR35201:SF4">
    <property type="entry name" value="BETA-PINACENE SYNTHASE-RELATED"/>
    <property type="match status" value="1"/>
</dbReference>
<comment type="caution">
    <text evidence="5">The sequence shown here is derived from an EMBL/GenBank/DDBJ whole genome shotgun (WGS) entry which is preliminary data.</text>
</comment>
<accession>A0AAD6N6W1</accession>
<reference evidence="5" key="1">
    <citation type="journal article" date="2023" name="IMA Fungus">
        <title>Comparative genomic study of the Penicillium genus elucidates a diverse pangenome and 15 lateral gene transfer events.</title>
        <authorList>
            <person name="Petersen C."/>
            <person name="Sorensen T."/>
            <person name="Nielsen M.R."/>
            <person name="Sondergaard T.E."/>
            <person name="Sorensen J.L."/>
            <person name="Fitzpatrick D.A."/>
            <person name="Frisvad J.C."/>
            <person name="Nielsen K.L."/>
        </authorList>
    </citation>
    <scope>NUCLEOTIDE SEQUENCE</scope>
    <source>
        <strain evidence="5">IBT 15450</strain>
    </source>
</reference>
<comment type="similarity">
    <text evidence="2 4">Belongs to the terpene synthase family.</text>
</comment>
<keyword evidence="4" id="KW-0456">Lyase</keyword>
<proteinExistence type="inferred from homology"/>
<dbReference type="GO" id="GO:0046872">
    <property type="term" value="F:metal ion binding"/>
    <property type="evidence" value="ECO:0007669"/>
    <property type="project" value="UniProtKB-KW"/>
</dbReference>
<dbReference type="InterPro" id="IPR034686">
    <property type="entry name" value="Terpene_cyclase-like_2"/>
</dbReference>
<keyword evidence="6" id="KW-1185">Reference proteome</keyword>
<evidence type="ECO:0000256" key="4">
    <source>
        <dbReference type="RuleBase" id="RU366034"/>
    </source>
</evidence>
<keyword evidence="4" id="KW-0479">Metal-binding</keyword>
<dbReference type="GO" id="GO:0008299">
    <property type="term" value="P:isoprenoid biosynthetic process"/>
    <property type="evidence" value="ECO:0007669"/>
    <property type="project" value="UniProtKB-ARBA"/>
</dbReference>
<keyword evidence="3 4" id="KW-0460">Magnesium</keyword>